<dbReference type="PROSITE" id="PS50865">
    <property type="entry name" value="ZF_MYND_2"/>
    <property type="match status" value="1"/>
</dbReference>
<keyword evidence="7" id="KW-1185">Reference proteome</keyword>
<comment type="caution">
    <text evidence="6">The sequence shown here is derived from an EMBL/GenBank/DDBJ whole genome shotgun (WGS) entry which is preliminary data.</text>
</comment>
<keyword evidence="3" id="KW-0862">Zinc</keyword>
<evidence type="ECO:0000313" key="7">
    <source>
        <dbReference type="Proteomes" id="UP001362999"/>
    </source>
</evidence>
<dbReference type="SUPFAM" id="SSF144232">
    <property type="entry name" value="HIT/MYND zinc finger-like"/>
    <property type="match status" value="1"/>
</dbReference>
<evidence type="ECO:0000259" key="5">
    <source>
        <dbReference type="PROSITE" id="PS50865"/>
    </source>
</evidence>
<sequence length="631" mass="71476">MHPDLRPSNLDSLPIARRRLLKSVMTGSPSKTTLEGFSAAIEQSFKAVLRGSFEINDFLPAFYVLINPARIPPIAALESLNSDDDTWCILWGAVLSLQGIVGSCPSSGSFSELWPRMVPWSHFLFTHEDFLTTTMHLNPLDKLWVTFMGFCGTMCDRHHNKSLLLSTPDCCVLAYRAWRRISDDNDFVNHDITLWMIHEIIAYGDSSPPLDDILEGISGTLADLACLIMRQCEVGVRLADAEPSLQTDKISVMEYAFRIVARIDRIEVGSKKILSYPLCFALLPLGFMKTLIVTILGLCTVPPPCKFLEYCLVLLVAIFETDNNRENLRIAIKQGLLDALLTVSRLGADLLSDVLHRCLRWLVLDFLAPSTVYFGILVDLQKAILKITKNALASIPVDNLAQAWRIFFMATSERLDAGALFDSRTIESIMSVCGNRECGVIAATNTFKCCSGCRKVKYCSRECQTLDWRTFHRSFCAQYQTNSIRLRRTYTRRENAFLRFVLHQDYMRHKYYLAENYAHAYAVKREARFLTLFDYSCYPVEVHRIEIDDSPPTGPYITGSTGFMDRIIMRMPDSSEGHRDWIFRLARENATVSDELKNIACKGTLKSPEEAREEIERVLSLEGPTAITVDV</sequence>
<evidence type="ECO:0000256" key="2">
    <source>
        <dbReference type="ARBA" id="ARBA00022771"/>
    </source>
</evidence>
<reference evidence="6 7" key="1">
    <citation type="journal article" date="2024" name="J Genomics">
        <title>Draft genome sequencing and assembly of Favolaschia claudopus CIRM-BRFM 2984 isolated from oak limbs.</title>
        <authorList>
            <person name="Navarro D."/>
            <person name="Drula E."/>
            <person name="Chaduli D."/>
            <person name="Cazenave R."/>
            <person name="Ahrendt S."/>
            <person name="Wang J."/>
            <person name="Lipzen A."/>
            <person name="Daum C."/>
            <person name="Barry K."/>
            <person name="Grigoriev I.V."/>
            <person name="Favel A."/>
            <person name="Rosso M.N."/>
            <person name="Martin F."/>
        </authorList>
    </citation>
    <scope>NUCLEOTIDE SEQUENCE [LARGE SCALE GENOMIC DNA]</scope>
    <source>
        <strain evidence="6 7">CIRM-BRFM 2984</strain>
    </source>
</reference>
<dbReference type="InterPro" id="IPR002893">
    <property type="entry name" value="Znf_MYND"/>
</dbReference>
<evidence type="ECO:0000256" key="4">
    <source>
        <dbReference type="PROSITE-ProRule" id="PRU00134"/>
    </source>
</evidence>
<dbReference type="AlphaFoldDB" id="A0AAV9Z2B8"/>
<evidence type="ECO:0000256" key="3">
    <source>
        <dbReference type="ARBA" id="ARBA00022833"/>
    </source>
</evidence>
<proteinExistence type="predicted"/>
<evidence type="ECO:0000313" key="6">
    <source>
        <dbReference type="EMBL" id="KAK6969149.1"/>
    </source>
</evidence>
<keyword evidence="2 4" id="KW-0863">Zinc-finger</keyword>
<name>A0AAV9Z2B8_9AGAR</name>
<evidence type="ECO:0000256" key="1">
    <source>
        <dbReference type="ARBA" id="ARBA00022723"/>
    </source>
</evidence>
<protein>
    <recommendedName>
        <fullName evidence="5">MYND-type domain-containing protein</fullName>
    </recommendedName>
</protein>
<dbReference type="Gene3D" id="6.10.140.2220">
    <property type="match status" value="1"/>
</dbReference>
<feature type="domain" description="MYND-type" evidence="5">
    <location>
        <begin position="435"/>
        <end position="476"/>
    </location>
</feature>
<dbReference type="Pfam" id="PF01753">
    <property type="entry name" value="zf-MYND"/>
    <property type="match status" value="1"/>
</dbReference>
<dbReference type="Proteomes" id="UP001362999">
    <property type="component" value="Unassembled WGS sequence"/>
</dbReference>
<organism evidence="6 7">
    <name type="scientific">Favolaschia claudopus</name>
    <dbReference type="NCBI Taxonomy" id="2862362"/>
    <lineage>
        <taxon>Eukaryota</taxon>
        <taxon>Fungi</taxon>
        <taxon>Dikarya</taxon>
        <taxon>Basidiomycota</taxon>
        <taxon>Agaricomycotina</taxon>
        <taxon>Agaricomycetes</taxon>
        <taxon>Agaricomycetidae</taxon>
        <taxon>Agaricales</taxon>
        <taxon>Marasmiineae</taxon>
        <taxon>Mycenaceae</taxon>
        <taxon>Favolaschia</taxon>
    </lineage>
</organism>
<gene>
    <name evidence="6" type="ORF">R3P38DRAFT_3147652</name>
</gene>
<accession>A0AAV9Z2B8</accession>
<keyword evidence="1" id="KW-0479">Metal-binding</keyword>
<dbReference type="EMBL" id="JAWWNJ010000233">
    <property type="protein sequence ID" value="KAK6969149.1"/>
    <property type="molecule type" value="Genomic_DNA"/>
</dbReference>
<dbReference type="GO" id="GO:0008270">
    <property type="term" value="F:zinc ion binding"/>
    <property type="evidence" value="ECO:0007669"/>
    <property type="project" value="UniProtKB-KW"/>
</dbReference>